<comment type="caution">
    <text evidence="2">The sequence shown here is derived from an EMBL/GenBank/DDBJ whole genome shotgun (WGS) entry which is preliminary data.</text>
</comment>
<gene>
    <name evidence="2" type="ORF">H9964_05255</name>
</gene>
<proteinExistence type="predicted"/>
<dbReference type="PANTHER" id="PTHR30383:SF5">
    <property type="entry name" value="SGNH HYDROLASE-TYPE ESTERASE DOMAIN-CONTAINING PROTEIN"/>
    <property type="match status" value="1"/>
</dbReference>
<dbReference type="InterPro" id="IPR036514">
    <property type="entry name" value="SGNH_hydro_sf"/>
</dbReference>
<dbReference type="AlphaFoldDB" id="A0A9D2JZF6"/>
<dbReference type="EMBL" id="DXBB01000073">
    <property type="protein sequence ID" value="HIZ72966.1"/>
    <property type="molecule type" value="Genomic_DNA"/>
</dbReference>
<dbReference type="Pfam" id="PF13472">
    <property type="entry name" value="Lipase_GDSL_2"/>
    <property type="match status" value="1"/>
</dbReference>
<evidence type="ECO:0000259" key="1">
    <source>
        <dbReference type="Pfam" id="PF13472"/>
    </source>
</evidence>
<dbReference type="GO" id="GO:0004622">
    <property type="term" value="F:phosphatidylcholine lysophospholipase activity"/>
    <property type="evidence" value="ECO:0007669"/>
    <property type="project" value="TreeGrafter"/>
</dbReference>
<evidence type="ECO:0000313" key="2">
    <source>
        <dbReference type="EMBL" id="HIZ72966.1"/>
    </source>
</evidence>
<reference evidence="2" key="1">
    <citation type="journal article" date="2021" name="PeerJ">
        <title>Extensive microbial diversity within the chicken gut microbiome revealed by metagenomics and culture.</title>
        <authorList>
            <person name="Gilroy R."/>
            <person name="Ravi A."/>
            <person name="Getino M."/>
            <person name="Pursley I."/>
            <person name="Horton D.L."/>
            <person name="Alikhan N.F."/>
            <person name="Baker D."/>
            <person name="Gharbi K."/>
            <person name="Hall N."/>
            <person name="Watson M."/>
            <person name="Adriaenssens E.M."/>
            <person name="Foster-Nyarko E."/>
            <person name="Jarju S."/>
            <person name="Secka A."/>
            <person name="Antonio M."/>
            <person name="Oren A."/>
            <person name="Chaudhuri R.R."/>
            <person name="La Ragione R."/>
            <person name="Hildebrand F."/>
            <person name="Pallen M.J."/>
        </authorList>
    </citation>
    <scope>NUCLEOTIDE SEQUENCE</scope>
    <source>
        <strain evidence="2">ChiW7-2402</strain>
    </source>
</reference>
<accession>A0A9D2JZF6</accession>
<name>A0A9D2JZF6_9FIRM</name>
<dbReference type="PANTHER" id="PTHR30383">
    <property type="entry name" value="THIOESTERASE 1/PROTEASE 1/LYSOPHOSPHOLIPASE L1"/>
    <property type="match status" value="1"/>
</dbReference>
<dbReference type="Proteomes" id="UP000824102">
    <property type="component" value="Unassembled WGS sequence"/>
</dbReference>
<organism evidence="2 3">
    <name type="scientific">Candidatus Gallimonas intestinavium</name>
    <dbReference type="NCBI Taxonomy" id="2838603"/>
    <lineage>
        <taxon>Bacteria</taxon>
        <taxon>Bacillati</taxon>
        <taxon>Bacillota</taxon>
        <taxon>Clostridia</taxon>
        <taxon>Candidatus Gallimonas</taxon>
    </lineage>
</organism>
<dbReference type="InterPro" id="IPR051532">
    <property type="entry name" value="Ester_Hydrolysis_Enzymes"/>
</dbReference>
<evidence type="ECO:0000313" key="3">
    <source>
        <dbReference type="Proteomes" id="UP000824102"/>
    </source>
</evidence>
<dbReference type="InterPro" id="IPR013830">
    <property type="entry name" value="SGNH_hydro"/>
</dbReference>
<feature type="domain" description="SGNH hydrolase-type esterase" evidence="1">
    <location>
        <begin position="40"/>
        <end position="209"/>
    </location>
</feature>
<reference evidence="2" key="2">
    <citation type="submission" date="2021-04" db="EMBL/GenBank/DDBJ databases">
        <authorList>
            <person name="Gilroy R."/>
        </authorList>
    </citation>
    <scope>NUCLEOTIDE SEQUENCE</scope>
    <source>
        <strain evidence="2">ChiW7-2402</strain>
    </source>
</reference>
<sequence length="232" mass="25623">MKRPFGFRAQVRAYVNFLEGKKLARIKALAKYPRRGGILFLGDSLTEEFPFGELLPEFPIVGRGYSGDTASMLRERLPYTCTPYAPAAVFLQAGINDLQRGASPEETARSVGEALIAVRKLCPGAKLHLLALYPVNCSSEKFSLFRPKAFSKREALTLISRTNTLLREEAAARGAEFHDFGDVLRDGGGELREEFSCDGLHLTVEGYAALAEGLRPSLVRCGQTEEFMEVRS</sequence>
<dbReference type="SUPFAM" id="SSF52266">
    <property type="entry name" value="SGNH hydrolase"/>
    <property type="match status" value="1"/>
</dbReference>
<protein>
    <recommendedName>
        <fullName evidence="1">SGNH hydrolase-type esterase domain-containing protein</fullName>
    </recommendedName>
</protein>
<dbReference type="Gene3D" id="3.40.50.1110">
    <property type="entry name" value="SGNH hydrolase"/>
    <property type="match status" value="1"/>
</dbReference>